<accession>A0A0A8L497</accession>
<keyword evidence="4" id="KW-1185">Reference proteome</keyword>
<dbReference type="Gene3D" id="2.60.40.640">
    <property type="match status" value="1"/>
</dbReference>
<dbReference type="PANTHER" id="PTHR11188">
    <property type="entry name" value="ARRESTIN DOMAIN CONTAINING PROTEIN"/>
    <property type="match status" value="1"/>
</dbReference>
<evidence type="ECO:0000256" key="1">
    <source>
        <dbReference type="SAM" id="MobiDB-lite"/>
    </source>
</evidence>
<reference evidence="3 4" key="1">
    <citation type="submission" date="2014-03" db="EMBL/GenBank/DDBJ databases">
        <title>The genome of Kluyveromyces dobzhanskii.</title>
        <authorList>
            <person name="Nystedt B."/>
            <person name="Astrom S."/>
        </authorList>
    </citation>
    <scope>NUCLEOTIDE SEQUENCE [LARGE SCALE GENOMIC DNA]</scope>
    <source>
        <strain evidence="3 4">CBS 2104</strain>
    </source>
</reference>
<dbReference type="GO" id="GO:0030674">
    <property type="term" value="F:protein-macromolecule adaptor activity"/>
    <property type="evidence" value="ECO:0007669"/>
    <property type="project" value="TreeGrafter"/>
</dbReference>
<dbReference type="SUPFAM" id="SSF81296">
    <property type="entry name" value="E set domains"/>
    <property type="match status" value="1"/>
</dbReference>
<dbReference type="Pfam" id="PF00339">
    <property type="entry name" value="Arrestin_N"/>
    <property type="match status" value="1"/>
</dbReference>
<dbReference type="InterPro" id="IPR014752">
    <property type="entry name" value="Arrestin-like_C"/>
</dbReference>
<dbReference type="InterPro" id="IPR014756">
    <property type="entry name" value="Ig_E-set"/>
</dbReference>
<evidence type="ECO:0000313" key="3">
    <source>
        <dbReference type="EMBL" id="CDO92949.1"/>
    </source>
</evidence>
<dbReference type="GO" id="GO:0070086">
    <property type="term" value="P:ubiquitin-dependent endocytosis"/>
    <property type="evidence" value="ECO:0007669"/>
    <property type="project" value="TreeGrafter"/>
</dbReference>
<dbReference type="GO" id="GO:0005829">
    <property type="term" value="C:cytosol"/>
    <property type="evidence" value="ECO:0007669"/>
    <property type="project" value="TreeGrafter"/>
</dbReference>
<dbReference type="Pfam" id="PF02752">
    <property type="entry name" value="Arrestin_C"/>
    <property type="match status" value="1"/>
</dbReference>
<feature type="compositionally biased region" description="Polar residues" evidence="1">
    <location>
        <begin position="688"/>
        <end position="711"/>
    </location>
</feature>
<name>A0A0A8L497_9SACH</name>
<sequence>MKKTSRSLSLFDIRLEGNDHDVIVVKGSVDEAPSVLLSGFVVLSVNEPIYAKKISLSLYGVIKLNVTTMVQGPRGPAPRNIRYDKRFYELQLDDIDLQPHLVDGSTVKKPLSRNSSSSSLGGLASLSMSTTSLKNFASSASHAQVLAAGNYVFPFSAILPGSLTESIEGLPNATVFYKLQATLERGKFASDVTKKKHIRVVRTLTPDALELFETVAVDNTWPQKVDYSISVPSKAIAIGSSTPISLMIVPLLKGLKLGPIKISLVEYSSYSAPFSNPNGADRTILKVKIRDPLNHMSESNEDSGTEHDFDFQDKWEVTTSVRVPANLSKCTQDCIVLTNIKVRHKLKFVIALVNPDGHISELRASLPVQLFISPFVTVAVKHAENIDISSNNSGNNTDNDAPEDDLMFANSNSEVNLDAVNVSLDNNTSTGPNTSLFAPPNYGNHVYDRLWNSITVEETPIHSGTHSPVESNQPPLLARTSDVSELHQSLQRLRLERETEDADDSGANFDNNVPSRSPLATPLSLQDVPSQLRVSDYFLLPQPNRNSHSLLNVPAHLRSPAQMDSPGFDYLSRTNSFEFKAGSPSKNDWELSSLSRVPSYDNAVKTTSTMGDLPPAYLSDEVERDEGSAAFCVGSLERPRELHTRGGTDMPLYARSKISPSMLLNQNNQSASSLSHMYSDYHERGLDESQSVKSNSRPIISKSPSTSALKNSASKHFGFSMTPLSHIARSATPPPKNSVLVNTSNATQASKTLSLSTRSHNGSQKGGSFASLTGIAFKKDLNNEH</sequence>
<comment type="caution">
    <text evidence="3">The sequence shown here is derived from an EMBL/GenBank/DDBJ whole genome shotgun (WGS) entry which is preliminary data.</text>
</comment>
<dbReference type="AlphaFoldDB" id="A0A0A8L497"/>
<dbReference type="EMBL" id="CCBQ010000019">
    <property type="protein sequence ID" value="CDO92949.1"/>
    <property type="molecule type" value="Genomic_DNA"/>
</dbReference>
<protein>
    <submittedName>
        <fullName evidence="3">WGS project CCBQ000000000 data, contig 00099</fullName>
    </submittedName>
</protein>
<dbReference type="Proteomes" id="UP000031516">
    <property type="component" value="Unassembled WGS sequence"/>
</dbReference>
<evidence type="ECO:0000259" key="2">
    <source>
        <dbReference type="SMART" id="SM01017"/>
    </source>
</evidence>
<dbReference type="SMART" id="SM01017">
    <property type="entry name" value="Arrestin_C"/>
    <property type="match status" value="1"/>
</dbReference>
<organism evidence="3 4">
    <name type="scientific">Kluyveromyces dobzhanskii CBS 2104</name>
    <dbReference type="NCBI Taxonomy" id="1427455"/>
    <lineage>
        <taxon>Eukaryota</taxon>
        <taxon>Fungi</taxon>
        <taxon>Dikarya</taxon>
        <taxon>Ascomycota</taxon>
        <taxon>Saccharomycotina</taxon>
        <taxon>Saccharomycetes</taxon>
        <taxon>Saccharomycetales</taxon>
        <taxon>Saccharomycetaceae</taxon>
        <taxon>Kluyveromyces</taxon>
    </lineage>
</organism>
<dbReference type="OrthoDB" id="2333384at2759"/>
<dbReference type="GO" id="GO:0005886">
    <property type="term" value="C:plasma membrane"/>
    <property type="evidence" value="ECO:0007669"/>
    <property type="project" value="TreeGrafter"/>
</dbReference>
<dbReference type="InterPro" id="IPR011021">
    <property type="entry name" value="Arrestin-like_N"/>
</dbReference>
<dbReference type="GO" id="GO:0031625">
    <property type="term" value="F:ubiquitin protein ligase binding"/>
    <property type="evidence" value="ECO:0007669"/>
    <property type="project" value="TreeGrafter"/>
</dbReference>
<feature type="region of interest" description="Disordered" evidence="1">
    <location>
        <begin position="683"/>
        <end position="711"/>
    </location>
</feature>
<feature type="compositionally biased region" description="Low complexity" evidence="1">
    <location>
        <begin position="387"/>
        <end position="399"/>
    </location>
</feature>
<dbReference type="InterPro" id="IPR050357">
    <property type="entry name" value="Arrestin_domain-protein"/>
</dbReference>
<feature type="region of interest" description="Disordered" evidence="1">
    <location>
        <begin position="496"/>
        <end position="523"/>
    </location>
</feature>
<proteinExistence type="predicted"/>
<dbReference type="PANTHER" id="PTHR11188:SF17">
    <property type="entry name" value="FI21816P1"/>
    <property type="match status" value="1"/>
</dbReference>
<dbReference type="InterPro" id="IPR011022">
    <property type="entry name" value="Arrestin_C-like"/>
</dbReference>
<evidence type="ECO:0000313" key="4">
    <source>
        <dbReference type="Proteomes" id="UP000031516"/>
    </source>
</evidence>
<feature type="region of interest" description="Disordered" evidence="1">
    <location>
        <begin position="387"/>
        <end position="407"/>
    </location>
</feature>
<gene>
    <name evidence="3" type="ORF">KLDO_g1257</name>
</gene>
<feature type="domain" description="Arrestin C-terminal-like" evidence="2">
    <location>
        <begin position="221"/>
        <end position="375"/>
    </location>
</feature>